<dbReference type="PROSITE" id="PS00041">
    <property type="entry name" value="HTH_ARAC_FAMILY_1"/>
    <property type="match status" value="1"/>
</dbReference>
<evidence type="ECO:0000313" key="7">
    <source>
        <dbReference type="Proteomes" id="UP001303946"/>
    </source>
</evidence>
<dbReference type="Pfam" id="PF12833">
    <property type="entry name" value="HTH_18"/>
    <property type="match status" value="1"/>
</dbReference>
<accession>A0ABZ0CY15</accession>
<dbReference type="SMART" id="SM00871">
    <property type="entry name" value="AraC_E_bind"/>
    <property type="match status" value="1"/>
</dbReference>
<dbReference type="InterPro" id="IPR011256">
    <property type="entry name" value="Reg_factor_effector_dom_sf"/>
</dbReference>
<dbReference type="SMART" id="SM00342">
    <property type="entry name" value="HTH_ARAC"/>
    <property type="match status" value="1"/>
</dbReference>
<dbReference type="Pfam" id="PF06445">
    <property type="entry name" value="GyrI-like"/>
    <property type="match status" value="1"/>
</dbReference>
<dbReference type="PROSITE" id="PS01124">
    <property type="entry name" value="HTH_ARAC_FAMILY_2"/>
    <property type="match status" value="1"/>
</dbReference>
<keyword evidence="7" id="KW-1185">Reference proteome</keyword>
<dbReference type="EMBL" id="CP136336">
    <property type="protein sequence ID" value="WOB09841.1"/>
    <property type="molecule type" value="Genomic_DNA"/>
</dbReference>
<sequence length="308" mass="34603">MSTLASAPLTSAPRPPHGGTAPMPPVPGHHVHRIEAVLDHVDAHLADDLRLETLARLAAISPFHFHRLFLSWTGETLKAFVRRRRLESAAGRLRHCPDEKITFIALNCGFASPEAFARAFREHFGMTPSAWRSGGWLNWHTPVHDRGTAPPPAVEVRRQEPADYLFMRARGDYRRAAYELWERFLPVVHSLGLGDQPLAFIGLDDPAIAGTQNCRMDACVELPPGWRDPGVRLPRHRVGERWIATLPFDGPSSDIALGWRTLLDEWLPHSPFSMGEGHFFERYEPRAGVPGIPFVRCELCMPVQPRPL</sequence>
<name>A0ABZ0CY15_9BURK</name>
<dbReference type="InterPro" id="IPR010499">
    <property type="entry name" value="AraC_E-bd"/>
</dbReference>
<organism evidence="6 7">
    <name type="scientific">Piscinibacter gummiphilus</name>
    <dbReference type="NCBI Taxonomy" id="946333"/>
    <lineage>
        <taxon>Bacteria</taxon>
        <taxon>Pseudomonadati</taxon>
        <taxon>Pseudomonadota</taxon>
        <taxon>Betaproteobacteria</taxon>
        <taxon>Burkholderiales</taxon>
        <taxon>Sphaerotilaceae</taxon>
        <taxon>Piscinibacter</taxon>
    </lineage>
</organism>
<keyword evidence="2" id="KW-0238">DNA-binding</keyword>
<evidence type="ECO:0000259" key="5">
    <source>
        <dbReference type="PROSITE" id="PS01124"/>
    </source>
</evidence>
<dbReference type="PANTHER" id="PTHR40055">
    <property type="entry name" value="TRANSCRIPTIONAL REGULATOR YGIV-RELATED"/>
    <property type="match status" value="1"/>
</dbReference>
<dbReference type="SUPFAM" id="SSF55136">
    <property type="entry name" value="Probable bacterial effector-binding domain"/>
    <property type="match status" value="1"/>
</dbReference>
<evidence type="ECO:0000256" key="1">
    <source>
        <dbReference type="ARBA" id="ARBA00023015"/>
    </source>
</evidence>
<dbReference type="PRINTS" id="PR00032">
    <property type="entry name" value="HTHARAC"/>
</dbReference>
<gene>
    <name evidence="6" type="ORF">RXV79_07180</name>
</gene>
<feature type="domain" description="HTH araC/xylS-type" evidence="5">
    <location>
        <begin position="35"/>
        <end position="134"/>
    </location>
</feature>
<dbReference type="SUPFAM" id="SSF46689">
    <property type="entry name" value="Homeodomain-like"/>
    <property type="match status" value="2"/>
</dbReference>
<dbReference type="InterPro" id="IPR018060">
    <property type="entry name" value="HTH_AraC"/>
</dbReference>
<evidence type="ECO:0000256" key="4">
    <source>
        <dbReference type="SAM" id="MobiDB-lite"/>
    </source>
</evidence>
<dbReference type="InterPro" id="IPR018062">
    <property type="entry name" value="HTH_AraC-typ_CS"/>
</dbReference>
<keyword evidence="3" id="KW-0804">Transcription</keyword>
<dbReference type="Gene3D" id="3.20.80.10">
    <property type="entry name" value="Regulatory factor, effector binding domain"/>
    <property type="match status" value="1"/>
</dbReference>
<dbReference type="InterPro" id="IPR009057">
    <property type="entry name" value="Homeodomain-like_sf"/>
</dbReference>
<dbReference type="PANTHER" id="PTHR40055:SF1">
    <property type="entry name" value="TRANSCRIPTIONAL REGULATOR YGIV-RELATED"/>
    <property type="match status" value="1"/>
</dbReference>
<dbReference type="InterPro" id="IPR029442">
    <property type="entry name" value="GyrI-like"/>
</dbReference>
<evidence type="ECO:0000256" key="3">
    <source>
        <dbReference type="ARBA" id="ARBA00023163"/>
    </source>
</evidence>
<evidence type="ECO:0000256" key="2">
    <source>
        <dbReference type="ARBA" id="ARBA00023125"/>
    </source>
</evidence>
<reference evidence="6 7" key="1">
    <citation type="submission" date="2023-10" db="EMBL/GenBank/DDBJ databases">
        <title>Bacteria for the degradation of biodegradable plastic PBAT(Polybutylene adipate terephthalate).</title>
        <authorList>
            <person name="Weon H.-Y."/>
            <person name="Yeon J."/>
        </authorList>
    </citation>
    <scope>NUCLEOTIDE SEQUENCE [LARGE SCALE GENOMIC DNA]</scope>
    <source>
        <strain evidence="6 7">SBD 7-3</strain>
    </source>
</reference>
<keyword evidence="1" id="KW-0805">Transcription regulation</keyword>
<feature type="region of interest" description="Disordered" evidence="4">
    <location>
        <begin position="1"/>
        <end position="27"/>
    </location>
</feature>
<dbReference type="InterPro" id="IPR050908">
    <property type="entry name" value="SmbC-like"/>
</dbReference>
<dbReference type="Gene3D" id="1.10.10.60">
    <property type="entry name" value="Homeodomain-like"/>
    <property type="match status" value="2"/>
</dbReference>
<protein>
    <submittedName>
        <fullName evidence="6">Helix-turn-helix domain-containing protein</fullName>
    </submittedName>
</protein>
<proteinExistence type="predicted"/>
<dbReference type="InterPro" id="IPR020449">
    <property type="entry name" value="Tscrpt_reg_AraC-type_HTH"/>
</dbReference>
<dbReference type="RefSeq" id="WP_316702716.1">
    <property type="nucleotide sequence ID" value="NZ_CP136336.1"/>
</dbReference>
<dbReference type="Proteomes" id="UP001303946">
    <property type="component" value="Chromosome"/>
</dbReference>
<evidence type="ECO:0000313" key="6">
    <source>
        <dbReference type="EMBL" id="WOB09841.1"/>
    </source>
</evidence>